<keyword evidence="2" id="KW-1003">Cell membrane</keyword>
<dbReference type="SUPFAM" id="SSF49265">
    <property type="entry name" value="Fibronectin type III"/>
    <property type="match status" value="3"/>
</dbReference>
<evidence type="ECO:0000256" key="6">
    <source>
        <dbReference type="ARBA" id="ARBA00022889"/>
    </source>
</evidence>
<dbReference type="Pfam" id="PF00041">
    <property type="entry name" value="fn3"/>
    <property type="match status" value="5"/>
</dbReference>
<dbReference type="SMART" id="SM00060">
    <property type="entry name" value="FN3"/>
    <property type="match status" value="6"/>
</dbReference>
<keyword evidence="20" id="KW-1185">Reference proteome</keyword>
<feature type="domain" description="Ig-like" evidence="17">
    <location>
        <begin position="40"/>
        <end position="126"/>
    </location>
</feature>
<evidence type="ECO:0000256" key="11">
    <source>
        <dbReference type="ARBA" id="ARBA00023157"/>
    </source>
</evidence>
<evidence type="ECO:0000256" key="7">
    <source>
        <dbReference type="ARBA" id="ARBA00022902"/>
    </source>
</evidence>
<feature type="domain" description="Ig-like" evidence="17">
    <location>
        <begin position="888"/>
        <end position="980"/>
    </location>
</feature>
<feature type="domain" description="Ig-like" evidence="17">
    <location>
        <begin position="315"/>
        <end position="405"/>
    </location>
</feature>
<gene>
    <name evidence="19" type="ORF">Pmani_014007</name>
</gene>
<dbReference type="GO" id="GO:0007156">
    <property type="term" value="P:homophilic cell adhesion via plasma membrane adhesion molecules"/>
    <property type="evidence" value="ECO:0007669"/>
    <property type="project" value="TreeGrafter"/>
</dbReference>
<feature type="transmembrane region" description="Helical" evidence="16">
    <location>
        <begin position="1987"/>
        <end position="2008"/>
    </location>
</feature>
<feature type="region of interest" description="Disordered" evidence="15">
    <location>
        <begin position="2296"/>
        <end position="2341"/>
    </location>
</feature>
<dbReference type="SUPFAM" id="SSF48726">
    <property type="entry name" value="Immunoglobulin"/>
    <property type="match status" value="15"/>
</dbReference>
<evidence type="ECO:0008006" key="21">
    <source>
        <dbReference type="Google" id="ProtNLM"/>
    </source>
</evidence>
<feature type="domain" description="Ig-like" evidence="17">
    <location>
        <begin position="985"/>
        <end position="1075"/>
    </location>
</feature>
<dbReference type="FunFam" id="2.60.40.10:FF:000120">
    <property type="entry name" value="Down syndrome cell adhesion molecule like 1"/>
    <property type="match status" value="1"/>
</dbReference>
<evidence type="ECO:0000256" key="1">
    <source>
        <dbReference type="ARBA" id="ARBA00004251"/>
    </source>
</evidence>
<feature type="domain" description="Fibronectin type-III" evidence="18">
    <location>
        <begin position="1485"/>
        <end position="1581"/>
    </location>
</feature>
<dbReference type="GO" id="GO:0070593">
    <property type="term" value="P:dendrite self-avoidance"/>
    <property type="evidence" value="ECO:0007669"/>
    <property type="project" value="TreeGrafter"/>
</dbReference>
<dbReference type="EMBL" id="JAWZYT010001191">
    <property type="protein sequence ID" value="KAK4314728.1"/>
    <property type="molecule type" value="Genomic_DNA"/>
</dbReference>
<evidence type="ECO:0000256" key="3">
    <source>
        <dbReference type="ARBA" id="ARBA00022692"/>
    </source>
</evidence>
<proteinExistence type="predicted"/>
<feature type="region of interest" description="Disordered" evidence="15">
    <location>
        <begin position="2130"/>
        <end position="2184"/>
    </location>
</feature>
<feature type="domain" description="Ig-like" evidence="17">
    <location>
        <begin position="1681"/>
        <end position="1763"/>
    </location>
</feature>
<feature type="compositionally biased region" description="Pro residues" evidence="15">
    <location>
        <begin position="2159"/>
        <end position="2175"/>
    </location>
</feature>
<evidence type="ECO:0000256" key="16">
    <source>
        <dbReference type="SAM" id="Phobius"/>
    </source>
</evidence>
<evidence type="ECO:0000256" key="13">
    <source>
        <dbReference type="ARBA" id="ARBA00023319"/>
    </source>
</evidence>
<reference evidence="19" key="1">
    <citation type="submission" date="2023-11" db="EMBL/GenBank/DDBJ databases">
        <title>Genome assemblies of two species of porcelain crab, Petrolisthes cinctipes and Petrolisthes manimaculis (Anomura: Porcellanidae).</title>
        <authorList>
            <person name="Angst P."/>
        </authorList>
    </citation>
    <scope>NUCLEOTIDE SEQUENCE</scope>
    <source>
        <strain evidence="19">PB745_02</strain>
        <tissue evidence="19">Gill</tissue>
    </source>
</reference>
<protein>
    <recommendedName>
        <fullName evidence="21">Down syndrome cell adhesion molecule</fullName>
    </recommendedName>
</protein>
<dbReference type="SMART" id="SM00409">
    <property type="entry name" value="IG"/>
    <property type="match status" value="14"/>
</dbReference>
<dbReference type="InterPro" id="IPR003961">
    <property type="entry name" value="FN3_dom"/>
</dbReference>
<feature type="domain" description="Fibronectin type-III" evidence="18">
    <location>
        <begin position="1585"/>
        <end position="1679"/>
    </location>
</feature>
<keyword evidence="7" id="KW-0524">Neurogenesis</keyword>
<dbReference type="Gene3D" id="2.60.40.10">
    <property type="entry name" value="Immunoglobulins"/>
    <property type="match status" value="21"/>
</dbReference>
<dbReference type="FunFam" id="2.60.40.10:FF:000333">
    <property type="entry name" value="Down syndrome cell adhesion molecule"/>
    <property type="match status" value="4"/>
</dbReference>
<feature type="domain" description="Ig-like" evidence="17">
    <location>
        <begin position="220"/>
        <end position="312"/>
    </location>
</feature>
<dbReference type="InterPro" id="IPR013783">
    <property type="entry name" value="Ig-like_fold"/>
</dbReference>
<dbReference type="Proteomes" id="UP001292094">
    <property type="component" value="Unassembled WGS sequence"/>
</dbReference>
<dbReference type="Pfam" id="PF13927">
    <property type="entry name" value="Ig_3"/>
    <property type="match status" value="10"/>
</dbReference>
<sequence>MSQLILQDVGSEHSGIYTCNAYNTVGEAAISDQLKVKEKPEILAFEFPSEVRGGQLLQVSCTITTGDDPVSLQWYKDEIPITSSPKFMINKVDSKMSFLILRDVGLEHSGTYTCLAFNPVGQQRFSAQLWVNAAPVIMPFMIPPENFEGVSIQILCNILSGDDPITLYWLKDNISMDSNSLTGVTINSVGSRSTLLVIPSVSKLHSGVFTCVASNMAVPPRIIPFHFEEHIRAGSLVQVICVVGEGDAPIDIRWTLHGEEVRPKLGIFTQRVGERTSILSIDRVGSEHRGSYTCLASNHAGRTNQTETLWVNEPPQIREFHFEPEILSGSDTQLQCYIIQGDPPLHISWYFHGQEVSHVMGVSTMKLGTKSSILSIEHVTHGHSGKYTCVASNRAGEARYSATLVVHEPPHIRPFSFEGEISSGKATQIVCYVSDGDTPLNIRWYFNGQDASGVTGISTVKLGSRSGILSIEYATHDHSGEYTCNASNVAGEAAYSASLSVNEPPLILPVSFGDFEVYEGDTVQASCMARKGDLPMTLTWRFRGGLVSPSSEVKIVSLGPRNSLLSISSVEAHHQGIYVCQVTNAAGTAQYATELRVNEPPQLTPIDFGESTFFEGELAHATCVLRKGDRPVTFMWMFDGVELTHTDDINVQSVGQRTSILTLDPVRAHHQGTYTCSVANLAGTVQVQAKLAVNETPELLPIEFGLRTFSEGDIAQASCKLRKGDRPIRFRWLFNGAQVISTQDITISSLGRTTSVLIIDPVKAYHQGRYSCSATNDAGVDSVQANIIVNEPPQVLPVDFGSEAFYEGDLAQANCVLRKGDPPLVFTWLFNGVALVNTDDTQITGVGARTSIITLDPVKAHHQGNYECVAQNAAGITRSQANLIVNEPPLLLPIDFGESIINEGDFAQAHCVLQKGDRPVNFTWIFNGIKLNSDGDGVQINFIGKSSILTLDPVRGIHQGSYSCQASNRVGQQQVSATLVVNVVPEIAPFYFGESAGHEAAYAQVVCLVAAGDTPLNITWRYNGDSQLPTTTQALSIGDRTSILSIPSVSWVHSGDYECVAQNDAGKSSFAAELTVQVPPRWIVEPQDKAFALGSDARLECKADGFPRPSLGWKKAAGTTPGDYRDLGLNNPNVKVTEDGTLQIGNIQKSHEGYYLCEANNGIGAGLSTVIYVRVQAPPQFKIQYRNQTSSRGEDAVLECEAEGETPIGILWSKNKISIDQTAEPRYTIREEMRGGSVHSSLSIKTTDRSDSAVYTCVATNAFGSADTNINLIIQERPEQPSSLKVLDKSGRSVELSWTRPYDGNSRITRYIVEYKLSRRNWDTDGERMMVPGEQNMAAVLDLRPATTYHLRIVARNEIGDSEPSDTVTIITAEEAPSGRPRDLSVEAMDQSSLRVTWKPPLREEWNGDIQGYQVGYRLASANTSYVYETVEFSKEMGKEHHLVISKLNVYTEYAVVVSAFNKIGQGPKTEEVRAYTAEGTPQQPPQDVTCTTLTSQTIRVSWSSPPLETVQGVIKGYKVFYGPSDTWYDEESKDIKITPSTDTHLHGLRKYTNYSLQVLAHTSGGEGVRSQPIHCQTDQDIPEAPTSVKALVMSADSILVSWLPPERPNGIITQYTVYFKEHGKSDSEASQQKLLPSQLNYEASNLKRRDDYVFWVTASTTVGEGEMSESVHLKLSNKVPAKIASFDEEYVATYKEDVKLLCQAVGQPTPDIRWTVHGEPFEANDRMRLLPEGSLLIREVSRDDAGEYTCHVENPYGQDTITHKLLIQAPPHPPDTTLQSTTTNSIEVKLKPSVIDDTTPIHGYTIHYKPEFSNWESVQVPANTRSYTLEGLWCGSRYQIYASAYNKIGTGESSDILNTRTKGKKPEVPEVHRFVEVSTASITLHLNAWQDGGCPMNYFVVEYKARHQSEWTMASNQVKPVGNYAIMELTPATWYHLRISAHNNAGSSVAEYECATLTLTGGTIAPAREVPSFGAGDLPLYLNLNLIVPVVSAVVVIALAVVIICYLRGRSSPIKATLPPTLMDSHVTWLPDWWPKWLDLNVLVPVIATIVVIIVGIVVVCVAVTRRKNGIENLRLREEVYQQYQYNASMAPPSTMDKRHPGFREELGYIPPPNRKLPPVPGSQYNTCDRIKRGGGSGRNTHATWDPRRPMYEELSLHPPPGRRIPPGGPPPPIQASQDTLRSGGDDEICPYATFHLLGFREEMDPQQAGNNFQTFPYQNGHGSQQQNFVNSPASRSMPRHGSGNYYSCVTGDYNCGHTPNEGHQPRHGSGNYYSCVAGEYGSGGPPSSTYYSTVPGDMTSSRMSNSTFSPTYDDPARSDEESDQYGGSTYSGGGPYARAIDSVSQSGTAKRLNGGPYPVGAAAPVPMWGKQFLNRGSTSGSAGQGSPEPPPPPPPRNGDLPLDSSGLGSSLNDSNNSTASNQFSEAECDHDLVQRNYGVKATKSTEEMRKLLDKNEAAAHIQNGGLKMVSDEMNV</sequence>
<dbReference type="PANTHER" id="PTHR10075">
    <property type="entry name" value="BASIGIN RELATED"/>
    <property type="match status" value="1"/>
</dbReference>
<dbReference type="GO" id="GO:0030424">
    <property type="term" value="C:axon"/>
    <property type="evidence" value="ECO:0007669"/>
    <property type="project" value="TreeGrafter"/>
</dbReference>
<feature type="region of interest" description="Disordered" evidence="15">
    <location>
        <begin position="2372"/>
        <end position="2429"/>
    </location>
</feature>
<dbReference type="FunFam" id="2.60.40.10:FF:000104">
    <property type="entry name" value="Down syndrome cell adhesion molecule b"/>
    <property type="match status" value="1"/>
</dbReference>
<dbReference type="FunFam" id="2.60.40.10:FF:000410">
    <property type="entry name" value="Down syndrome cell adhesion molecule, isoform H"/>
    <property type="match status" value="1"/>
</dbReference>
<dbReference type="Pfam" id="PF25059">
    <property type="entry name" value="FN3_DSCAM-DSCAML_C"/>
    <property type="match status" value="1"/>
</dbReference>
<dbReference type="PANTHER" id="PTHR10075:SF53">
    <property type="entry name" value="DOWN SYNDROME CELL ADHESION MOLECULE 1, ISOFORM BQ"/>
    <property type="match status" value="1"/>
</dbReference>
<feature type="domain" description="Ig-like" evidence="17">
    <location>
        <begin position="601"/>
        <end position="692"/>
    </location>
</feature>
<dbReference type="InterPro" id="IPR013098">
    <property type="entry name" value="Ig_I-set"/>
</dbReference>
<keyword evidence="4" id="KW-0732">Signal</keyword>
<feature type="domain" description="Ig-like" evidence="17">
    <location>
        <begin position="1080"/>
        <end position="1168"/>
    </location>
</feature>
<feature type="compositionally biased region" description="Pro residues" evidence="15">
    <location>
        <begin position="2389"/>
        <end position="2398"/>
    </location>
</feature>
<dbReference type="FunFam" id="2.60.40.10:FF:000017">
    <property type="entry name" value="Down syndrome cell adhesion molecule b"/>
    <property type="match status" value="6"/>
</dbReference>
<evidence type="ECO:0000256" key="12">
    <source>
        <dbReference type="ARBA" id="ARBA00023180"/>
    </source>
</evidence>
<feature type="transmembrane region" description="Helical" evidence="16">
    <location>
        <begin position="2043"/>
        <end position="2066"/>
    </location>
</feature>
<feature type="domain" description="Ig-like" evidence="17">
    <location>
        <begin position="697"/>
        <end position="788"/>
    </location>
</feature>
<dbReference type="GO" id="GO:0098632">
    <property type="term" value="F:cell-cell adhesion mediator activity"/>
    <property type="evidence" value="ECO:0007669"/>
    <property type="project" value="TreeGrafter"/>
</dbReference>
<organism evidence="19 20">
    <name type="scientific">Petrolisthes manimaculis</name>
    <dbReference type="NCBI Taxonomy" id="1843537"/>
    <lineage>
        <taxon>Eukaryota</taxon>
        <taxon>Metazoa</taxon>
        <taxon>Ecdysozoa</taxon>
        <taxon>Arthropoda</taxon>
        <taxon>Crustacea</taxon>
        <taxon>Multicrustacea</taxon>
        <taxon>Malacostraca</taxon>
        <taxon>Eumalacostraca</taxon>
        <taxon>Eucarida</taxon>
        <taxon>Decapoda</taxon>
        <taxon>Pleocyemata</taxon>
        <taxon>Anomura</taxon>
        <taxon>Galatheoidea</taxon>
        <taxon>Porcellanidae</taxon>
        <taxon>Petrolisthes</taxon>
    </lineage>
</organism>
<evidence type="ECO:0000313" key="19">
    <source>
        <dbReference type="EMBL" id="KAK4314728.1"/>
    </source>
</evidence>
<dbReference type="InterPro" id="IPR003598">
    <property type="entry name" value="Ig_sub2"/>
</dbReference>
<keyword evidence="10 16" id="KW-0472">Membrane</keyword>
<feature type="compositionally biased region" description="Low complexity" evidence="15">
    <location>
        <begin position="2399"/>
        <end position="2419"/>
    </location>
</feature>
<evidence type="ECO:0000256" key="8">
    <source>
        <dbReference type="ARBA" id="ARBA00022989"/>
    </source>
</evidence>
<feature type="domain" description="Ig-like" evidence="17">
    <location>
        <begin position="410"/>
        <end position="500"/>
    </location>
</feature>
<dbReference type="InterPro" id="IPR036179">
    <property type="entry name" value="Ig-like_dom_sf"/>
</dbReference>
<dbReference type="FunFam" id="2.60.40.10:FF:000719">
    <property type="entry name" value="nephrin isoform X1"/>
    <property type="match status" value="1"/>
</dbReference>
<feature type="domain" description="Ig-like" evidence="17">
    <location>
        <begin position="505"/>
        <end position="598"/>
    </location>
</feature>
<keyword evidence="3 16" id="KW-0812">Transmembrane</keyword>
<dbReference type="PROSITE" id="PS50853">
    <property type="entry name" value="FN3"/>
    <property type="match status" value="6"/>
</dbReference>
<dbReference type="GO" id="GO:0005886">
    <property type="term" value="C:plasma membrane"/>
    <property type="evidence" value="ECO:0007669"/>
    <property type="project" value="UniProtKB-SubCell"/>
</dbReference>
<feature type="domain" description="Ig-like" evidence="17">
    <location>
        <begin position="135"/>
        <end position="215"/>
    </location>
</feature>
<dbReference type="FunFam" id="2.60.40.10:FF:000394">
    <property type="entry name" value="Down syndrome cell adhesion molecule, isoform J"/>
    <property type="match status" value="1"/>
</dbReference>
<evidence type="ECO:0000259" key="17">
    <source>
        <dbReference type="PROSITE" id="PS50835"/>
    </source>
</evidence>
<keyword evidence="11" id="KW-1015">Disulfide bond</keyword>
<dbReference type="GO" id="GO:0007411">
    <property type="term" value="P:axon guidance"/>
    <property type="evidence" value="ECO:0007669"/>
    <property type="project" value="TreeGrafter"/>
</dbReference>
<accession>A0AAE1PUG4</accession>
<evidence type="ECO:0000259" key="18">
    <source>
        <dbReference type="PROSITE" id="PS50853"/>
    </source>
</evidence>
<dbReference type="FunFam" id="2.60.40.10:FF:000093">
    <property type="entry name" value="Down syndrome cell adhesion molecule, isoform B"/>
    <property type="match status" value="1"/>
</dbReference>
<keyword evidence="13" id="KW-0393">Immunoglobulin domain</keyword>
<keyword evidence="12" id="KW-0325">Glycoprotein</keyword>
<dbReference type="InterPro" id="IPR036116">
    <property type="entry name" value="FN3_sf"/>
</dbReference>
<feature type="compositionally biased region" description="Polar residues" evidence="15">
    <location>
        <begin position="2300"/>
        <end position="2312"/>
    </location>
</feature>
<dbReference type="SMART" id="SM00408">
    <property type="entry name" value="IGc2"/>
    <property type="match status" value="14"/>
</dbReference>
<evidence type="ECO:0000313" key="20">
    <source>
        <dbReference type="Proteomes" id="UP001292094"/>
    </source>
</evidence>
<dbReference type="Pfam" id="PF12355">
    <property type="entry name" value="Dscam_C"/>
    <property type="match status" value="1"/>
</dbReference>
<feature type="domain" description="Fibronectin type-III" evidence="18">
    <location>
        <begin position="1869"/>
        <end position="1964"/>
    </location>
</feature>
<feature type="domain" description="Ig-like" evidence="17">
    <location>
        <begin position="1179"/>
        <end position="1271"/>
    </location>
</feature>
<keyword evidence="8 16" id="KW-1133">Transmembrane helix</keyword>
<keyword evidence="9" id="KW-0770">Synapse</keyword>
<keyword evidence="5" id="KW-0677">Repeat</keyword>
<evidence type="ECO:0000256" key="14">
    <source>
        <dbReference type="ARBA" id="ARBA00034103"/>
    </source>
</evidence>
<feature type="domain" description="Fibronectin type-III" evidence="18">
    <location>
        <begin position="1771"/>
        <end position="1865"/>
    </location>
</feature>
<comment type="subcellular location">
    <subcellularLocation>
        <location evidence="1">Cell membrane</location>
        <topology evidence="1">Single-pass type I membrane protein</topology>
    </subcellularLocation>
    <subcellularLocation>
        <location evidence="14">Synapse</location>
    </subcellularLocation>
</comment>
<feature type="domain" description="Fibronectin type-III" evidence="18">
    <location>
        <begin position="1280"/>
        <end position="1375"/>
    </location>
</feature>
<dbReference type="GO" id="GO:0045202">
    <property type="term" value="C:synapse"/>
    <property type="evidence" value="ECO:0007669"/>
    <property type="project" value="UniProtKB-SubCell"/>
</dbReference>
<evidence type="ECO:0000256" key="9">
    <source>
        <dbReference type="ARBA" id="ARBA00023018"/>
    </source>
</evidence>
<feature type="compositionally biased region" description="Basic and acidic residues" evidence="15">
    <location>
        <begin position="2146"/>
        <end position="2157"/>
    </location>
</feature>
<evidence type="ECO:0000256" key="10">
    <source>
        <dbReference type="ARBA" id="ARBA00023136"/>
    </source>
</evidence>
<dbReference type="InterPro" id="IPR007110">
    <property type="entry name" value="Ig-like_dom"/>
</dbReference>
<evidence type="ECO:0000256" key="2">
    <source>
        <dbReference type="ARBA" id="ARBA00022475"/>
    </source>
</evidence>
<dbReference type="PROSITE" id="PS50835">
    <property type="entry name" value="IG_LIKE"/>
    <property type="match status" value="14"/>
</dbReference>
<evidence type="ECO:0000256" key="5">
    <source>
        <dbReference type="ARBA" id="ARBA00022737"/>
    </source>
</evidence>
<dbReference type="InterPro" id="IPR003599">
    <property type="entry name" value="Ig_sub"/>
</dbReference>
<dbReference type="Pfam" id="PF07679">
    <property type="entry name" value="I-set"/>
    <property type="match status" value="4"/>
</dbReference>
<dbReference type="InterPro" id="IPR021012">
    <property type="entry name" value="Dscam1_C"/>
</dbReference>
<dbReference type="CDD" id="cd00063">
    <property type="entry name" value="FN3"/>
    <property type="match status" value="6"/>
</dbReference>
<feature type="domain" description="Fibronectin type-III" evidence="18">
    <location>
        <begin position="1380"/>
        <end position="1480"/>
    </location>
</feature>
<evidence type="ECO:0000256" key="4">
    <source>
        <dbReference type="ARBA" id="ARBA00022729"/>
    </source>
</evidence>
<evidence type="ECO:0000256" key="15">
    <source>
        <dbReference type="SAM" id="MobiDB-lite"/>
    </source>
</evidence>
<name>A0AAE1PUG4_9EUCA</name>
<feature type="domain" description="Ig-like" evidence="17">
    <location>
        <begin position="793"/>
        <end position="884"/>
    </location>
</feature>
<dbReference type="InterPro" id="IPR056754">
    <property type="entry name" value="DSCAM/DSCAML_C"/>
</dbReference>
<comment type="caution">
    <text evidence="19">The sequence shown here is derived from an EMBL/GenBank/DDBJ whole genome shotgun (WGS) entry which is preliminary data.</text>
</comment>
<keyword evidence="6" id="KW-0130">Cell adhesion</keyword>